<dbReference type="EMBL" id="DVNG01000081">
    <property type="protein sequence ID" value="HIU50435.1"/>
    <property type="molecule type" value="Genomic_DNA"/>
</dbReference>
<keyword evidence="1" id="KW-0472">Membrane</keyword>
<dbReference type="Gene3D" id="3.40.50.620">
    <property type="entry name" value="HUPs"/>
    <property type="match status" value="1"/>
</dbReference>
<gene>
    <name evidence="3" type="ORF">IAD22_05430</name>
</gene>
<dbReference type="GO" id="GO:0005886">
    <property type="term" value="C:plasma membrane"/>
    <property type="evidence" value="ECO:0007669"/>
    <property type="project" value="TreeGrafter"/>
</dbReference>
<dbReference type="GO" id="GO:0000270">
    <property type="term" value="P:peptidoglycan metabolic process"/>
    <property type="evidence" value="ECO:0007669"/>
    <property type="project" value="TreeGrafter"/>
</dbReference>
<evidence type="ECO:0000313" key="4">
    <source>
        <dbReference type="Proteomes" id="UP000824118"/>
    </source>
</evidence>
<dbReference type="Pfam" id="PF02698">
    <property type="entry name" value="DUF218"/>
    <property type="match status" value="1"/>
</dbReference>
<evidence type="ECO:0000256" key="1">
    <source>
        <dbReference type="SAM" id="Phobius"/>
    </source>
</evidence>
<name>A0A9D1S859_9FIRM</name>
<dbReference type="Proteomes" id="UP000824118">
    <property type="component" value="Unassembled WGS sequence"/>
</dbReference>
<accession>A0A9D1S859</accession>
<dbReference type="PANTHER" id="PTHR30336:SF4">
    <property type="entry name" value="ENVELOPE BIOGENESIS FACTOR ELYC"/>
    <property type="match status" value="1"/>
</dbReference>
<keyword evidence="1" id="KW-0812">Transmembrane</keyword>
<keyword evidence="1" id="KW-1133">Transmembrane helix</keyword>
<dbReference type="PANTHER" id="PTHR30336">
    <property type="entry name" value="INNER MEMBRANE PROTEIN, PROBABLE PERMEASE"/>
    <property type="match status" value="1"/>
</dbReference>
<dbReference type="GO" id="GO:0043164">
    <property type="term" value="P:Gram-negative-bacterium-type cell wall biogenesis"/>
    <property type="evidence" value="ECO:0007669"/>
    <property type="project" value="TreeGrafter"/>
</dbReference>
<comment type="caution">
    <text evidence="3">The sequence shown here is derived from an EMBL/GenBank/DDBJ whole genome shotgun (WGS) entry which is preliminary data.</text>
</comment>
<dbReference type="CDD" id="cd06259">
    <property type="entry name" value="YdcF-like"/>
    <property type="match status" value="1"/>
</dbReference>
<reference evidence="3" key="1">
    <citation type="submission" date="2020-10" db="EMBL/GenBank/DDBJ databases">
        <authorList>
            <person name="Gilroy R."/>
        </authorList>
    </citation>
    <scope>NUCLEOTIDE SEQUENCE</scope>
    <source>
        <strain evidence="3">ChiGjej1B1-1684</strain>
    </source>
</reference>
<evidence type="ECO:0000313" key="3">
    <source>
        <dbReference type="EMBL" id="HIU50435.1"/>
    </source>
</evidence>
<organism evidence="3 4">
    <name type="scientific">Candidatus Limousia pullorum</name>
    <dbReference type="NCBI Taxonomy" id="2840860"/>
    <lineage>
        <taxon>Bacteria</taxon>
        <taxon>Bacillati</taxon>
        <taxon>Bacillota</taxon>
        <taxon>Clostridia</taxon>
        <taxon>Eubacteriales</taxon>
        <taxon>Oscillospiraceae</taxon>
        <taxon>Oscillospiraceae incertae sedis</taxon>
        <taxon>Candidatus Limousia</taxon>
    </lineage>
</organism>
<feature type="transmembrane region" description="Helical" evidence="1">
    <location>
        <begin position="95"/>
        <end position="117"/>
    </location>
</feature>
<evidence type="ECO:0000259" key="2">
    <source>
        <dbReference type="Pfam" id="PF02698"/>
    </source>
</evidence>
<feature type="transmembrane region" description="Helical" evidence="1">
    <location>
        <begin position="48"/>
        <end position="69"/>
    </location>
</feature>
<feature type="transmembrane region" description="Helical" evidence="1">
    <location>
        <begin position="24"/>
        <end position="42"/>
    </location>
</feature>
<feature type="domain" description="DUF218" evidence="2">
    <location>
        <begin position="125"/>
        <end position="267"/>
    </location>
</feature>
<protein>
    <submittedName>
        <fullName evidence="3">YdcF family protein</fullName>
    </submittedName>
</protein>
<dbReference type="InterPro" id="IPR014729">
    <property type="entry name" value="Rossmann-like_a/b/a_fold"/>
</dbReference>
<dbReference type="InterPro" id="IPR051599">
    <property type="entry name" value="Cell_Envelope_Assoc"/>
</dbReference>
<proteinExistence type="predicted"/>
<dbReference type="AlphaFoldDB" id="A0A9D1S859"/>
<reference evidence="3" key="2">
    <citation type="journal article" date="2021" name="PeerJ">
        <title>Extensive microbial diversity within the chicken gut microbiome revealed by metagenomics and culture.</title>
        <authorList>
            <person name="Gilroy R."/>
            <person name="Ravi A."/>
            <person name="Getino M."/>
            <person name="Pursley I."/>
            <person name="Horton D.L."/>
            <person name="Alikhan N.F."/>
            <person name="Baker D."/>
            <person name="Gharbi K."/>
            <person name="Hall N."/>
            <person name="Watson M."/>
            <person name="Adriaenssens E.M."/>
            <person name="Foster-Nyarko E."/>
            <person name="Jarju S."/>
            <person name="Secka A."/>
            <person name="Antonio M."/>
            <person name="Oren A."/>
            <person name="Chaudhuri R.R."/>
            <person name="La Ragione R."/>
            <person name="Hildebrand F."/>
            <person name="Pallen M.J."/>
        </authorList>
    </citation>
    <scope>NUCLEOTIDE SEQUENCE</scope>
    <source>
        <strain evidence="3">ChiGjej1B1-1684</strain>
    </source>
</reference>
<dbReference type="InterPro" id="IPR003848">
    <property type="entry name" value="DUF218"/>
</dbReference>
<sequence length="275" mass="31421">MKLPEPIDINTLYKIEHISKFTRIARIITLMLSFIFLIWFIIPIGFGILNFGNIFGILLCLFFIFTYGFRRTFLRIKHYFSQHGVLSVCWHCGKIAITFFLIYAIVITAFMMIVSFIPPAQNSTAIVLGCQVRGREPSLMLQERINAASDYMIDNPAARLIASGGKGEGEDISEAECIITELEEDNIKRLRMYLEDNSSNTSENIENSIEIIDNYGLEPNVAIVTDFFHQLRARLILQKNDYHGSIGAVNANTNILFAPTYIVREWFAIVKELIF</sequence>